<evidence type="ECO:0000313" key="7">
    <source>
        <dbReference type="EMBL" id="SBW79609.1"/>
    </source>
</evidence>
<keyword evidence="3" id="KW-0808">Transferase</keyword>
<protein>
    <recommendedName>
        <fullName evidence="9">Acetyltransferase</fullName>
    </recommendedName>
</protein>
<dbReference type="PROSITE" id="PS00101">
    <property type="entry name" value="HEXAPEP_TRANSFERASES"/>
    <property type="match status" value="1"/>
</dbReference>
<dbReference type="RefSeq" id="WP_152480494.1">
    <property type="nucleotide sequence ID" value="NZ_AOUH01000036.1"/>
</dbReference>
<dbReference type="InterPro" id="IPR011004">
    <property type="entry name" value="Trimer_LpxA-like_sf"/>
</dbReference>
<keyword evidence="5" id="KW-0443">Lipid metabolism</keyword>
<keyword evidence="4" id="KW-0677">Repeat</keyword>
<evidence type="ECO:0000256" key="3">
    <source>
        <dbReference type="ARBA" id="ARBA00022679"/>
    </source>
</evidence>
<evidence type="ECO:0000256" key="2">
    <source>
        <dbReference type="ARBA" id="ARBA00022556"/>
    </source>
</evidence>
<dbReference type="GO" id="GO:0016020">
    <property type="term" value="C:membrane"/>
    <property type="evidence" value="ECO:0007669"/>
    <property type="project" value="GOC"/>
</dbReference>
<dbReference type="GO" id="GO:0016746">
    <property type="term" value="F:acyltransferase activity"/>
    <property type="evidence" value="ECO:0007669"/>
    <property type="project" value="UniProtKB-KW"/>
</dbReference>
<dbReference type="SUPFAM" id="SSF51161">
    <property type="entry name" value="Trimeric LpxA-like enzymes"/>
    <property type="match status" value="1"/>
</dbReference>
<keyword evidence="1" id="KW-0444">Lipid biosynthesis</keyword>
<evidence type="ECO:0000256" key="5">
    <source>
        <dbReference type="ARBA" id="ARBA00023098"/>
    </source>
</evidence>
<name>A0A1D3JU36_PSEVE</name>
<dbReference type="InterPro" id="IPR001451">
    <property type="entry name" value="Hexapep"/>
</dbReference>
<keyword evidence="6" id="KW-0012">Acyltransferase</keyword>
<reference evidence="8" key="1">
    <citation type="submission" date="2016-07" db="EMBL/GenBank/DDBJ databases">
        <authorList>
            <person name="Florea S."/>
            <person name="Webb J.S."/>
            <person name="Jaromczyk J."/>
            <person name="Schardl C.L."/>
        </authorList>
    </citation>
    <scope>NUCLEOTIDE SEQUENCE [LARGE SCALE GENOMIC DNA]</scope>
    <source>
        <strain evidence="8">1YdBTEX2</strain>
    </source>
</reference>
<evidence type="ECO:0000256" key="6">
    <source>
        <dbReference type="ARBA" id="ARBA00023315"/>
    </source>
</evidence>
<accession>A0A1D3JU36</accession>
<dbReference type="EMBL" id="LT599583">
    <property type="protein sequence ID" value="SBW79609.1"/>
    <property type="molecule type" value="Genomic_DNA"/>
</dbReference>
<dbReference type="Gene3D" id="2.160.10.10">
    <property type="entry name" value="Hexapeptide repeat proteins"/>
    <property type="match status" value="1"/>
</dbReference>
<dbReference type="PANTHER" id="PTHR23416">
    <property type="entry name" value="SIALIC ACID SYNTHASE-RELATED"/>
    <property type="match status" value="1"/>
</dbReference>
<sequence>MLKRVLEHVYCRFRLLKMSFCALRKKSLISPFARVSKGGAIFIGCRVTVKKGLLDAVTGVIDLRDGVWLNDGVELSAYGRITVGEGTTIQRNGTINGDVSIGKECLLAPNVFISSASHVHDRYPGLSIREQERRISRDDFYESYNKSIWIGDDVWIGANVVIMPGIKVGGHVVIGANSVVTRDIPVGAIVAGAPAKIIKFRFGFEDV</sequence>
<evidence type="ECO:0000256" key="4">
    <source>
        <dbReference type="ARBA" id="ARBA00022737"/>
    </source>
</evidence>
<dbReference type="GO" id="GO:0009245">
    <property type="term" value="P:lipid A biosynthetic process"/>
    <property type="evidence" value="ECO:0007669"/>
    <property type="project" value="UniProtKB-KW"/>
</dbReference>
<evidence type="ECO:0000256" key="1">
    <source>
        <dbReference type="ARBA" id="ARBA00022516"/>
    </source>
</evidence>
<dbReference type="Proteomes" id="UP000245431">
    <property type="component" value="Chromosome PVE_r1"/>
</dbReference>
<dbReference type="InterPro" id="IPR051159">
    <property type="entry name" value="Hexapeptide_acetyltransf"/>
</dbReference>
<dbReference type="InterPro" id="IPR018357">
    <property type="entry name" value="Hexapep_transf_CS"/>
</dbReference>
<evidence type="ECO:0008006" key="9">
    <source>
        <dbReference type="Google" id="ProtNLM"/>
    </source>
</evidence>
<keyword evidence="2" id="KW-0441">Lipid A biosynthesis</keyword>
<dbReference type="Pfam" id="PF00132">
    <property type="entry name" value="Hexapep"/>
    <property type="match status" value="1"/>
</dbReference>
<proteinExistence type="predicted"/>
<gene>
    <name evidence="7" type="ORF">PVE_R1G1723</name>
</gene>
<organism evidence="7 8">
    <name type="scientific">Pseudomonas veronii 1YdBTEX2</name>
    <dbReference type="NCBI Taxonomy" id="1295141"/>
    <lineage>
        <taxon>Bacteria</taxon>
        <taxon>Pseudomonadati</taxon>
        <taxon>Pseudomonadota</taxon>
        <taxon>Gammaproteobacteria</taxon>
        <taxon>Pseudomonadales</taxon>
        <taxon>Pseudomonadaceae</taxon>
        <taxon>Pseudomonas</taxon>
    </lineage>
</organism>
<dbReference type="AlphaFoldDB" id="A0A1D3JU36"/>
<evidence type="ECO:0000313" key="8">
    <source>
        <dbReference type="Proteomes" id="UP000245431"/>
    </source>
</evidence>